<dbReference type="FunFam" id="3.30.160.60:FF:000446">
    <property type="entry name" value="Zinc finger protein"/>
    <property type="match status" value="1"/>
</dbReference>
<dbReference type="PANTHER" id="PTHR40626">
    <property type="entry name" value="MIP31509P"/>
    <property type="match status" value="1"/>
</dbReference>
<evidence type="ECO:0000313" key="11">
    <source>
        <dbReference type="Proteomes" id="UP000019375"/>
    </source>
</evidence>
<dbReference type="Proteomes" id="UP000019375">
    <property type="component" value="Unassembled WGS sequence"/>
</dbReference>
<evidence type="ECO:0000256" key="4">
    <source>
        <dbReference type="ARBA" id="ARBA00022771"/>
    </source>
</evidence>
<evidence type="ECO:0000256" key="1">
    <source>
        <dbReference type="ARBA" id="ARBA00004123"/>
    </source>
</evidence>
<dbReference type="PANTHER" id="PTHR40626:SF34">
    <property type="entry name" value="ZINC FINGER PROTEIN YGR067C"/>
    <property type="match status" value="1"/>
</dbReference>
<dbReference type="PROSITE" id="PS00028">
    <property type="entry name" value="ZINC_FINGER_C2H2_1"/>
    <property type="match status" value="2"/>
</dbReference>
<sequence length="606" mass="66891">MANQRKYVCSFCSKAFSRSEHRARHERSHTGLKPFECKVCRHAFVRRDLLQRHIRTVHRELLLVRKDARERESELQGKGKEGTDAAAGNETGGSNSGSSSDLVVELLVNSMIHVTKKEPSGLRGERAEVLARLVGGFLPDAAPCPESVGRMFDAGLSCVEKRLQELSPQVQNAVAPQAHVFNQLCTASPLVLAITALGACAANQRLGSDLWRASWSSCLKTSAAERFLSLHVLVLAVLEYKVKANYADVFSVYQHTCYAVLPSREAPEKWTVFHYWVTLMRFAETQNEVTPLLYDWFEQQEVYLGRTLGEALKKPEAATDTLADAVFCQWILGRPTCVREVVDLYARATRGATIVSESHWLLLETAWFAFVKQLEHSGFYTSCRIAWFRNCLVKDLHAEVDGDAIDDLLLRVILTVLVALDREVMDPRCVALVADVTLFLLRVCPGSSSGSGPAQENPTLTKRFYLLQKRAGTEGVSSYLRGTALFLANLPTTDSELRVHLMVAVQGSPQGEHESPSPVWLLSPASTCSVVDDKPRRARSHSGSSIVLPPLQVRPFTSGPGAYAYGHADVAPVAAPFASSPTLDTHRTFSVRLPPPSELFQASHEP</sequence>
<dbReference type="SMART" id="SM00355">
    <property type="entry name" value="ZnF_C2H2"/>
    <property type="match status" value="2"/>
</dbReference>
<dbReference type="GO" id="GO:0000785">
    <property type="term" value="C:chromatin"/>
    <property type="evidence" value="ECO:0007669"/>
    <property type="project" value="TreeGrafter"/>
</dbReference>
<feature type="region of interest" description="Disordered" evidence="8">
    <location>
        <begin position="70"/>
        <end position="99"/>
    </location>
</feature>
<accession>A0A8J2T842</accession>
<protein>
    <submittedName>
        <fullName evidence="10">ZYBA0S07-01376g1_1</fullName>
    </submittedName>
</protein>
<keyword evidence="5" id="KW-0862">Zinc</keyword>
<dbReference type="Gene3D" id="3.30.160.60">
    <property type="entry name" value="Classic Zinc Finger"/>
    <property type="match status" value="2"/>
</dbReference>
<evidence type="ECO:0000256" key="7">
    <source>
        <dbReference type="PROSITE-ProRule" id="PRU00042"/>
    </source>
</evidence>
<feature type="domain" description="C2H2-type" evidence="9">
    <location>
        <begin position="7"/>
        <end position="34"/>
    </location>
</feature>
<evidence type="ECO:0000256" key="6">
    <source>
        <dbReference type="ARBA" id="ARBA00023242"/>
    </source>
</evidence>
<dbReference type="InterPro" id="IPR013087">
    <property type="entry name" value="Znf_C2H2_type"/>
</dbReference>
<evidence type="ECO:0000256" key="3">
    <source>
        <dbReference type="ARBA" id="ARBA00022737"/>
    </source>
</evidence>
<comment type="subcellular location">
    <subcellularLocation>
        <location evidence="1">Nucleus</location>
    </subcellularLocation>
</comment>
<feature type="domain" description="C2H2-type" evidence="9">
    <location>
        <begin position="35"/>
        <end position="58"/>
    </location>
</feature>
<name>A0A8J2T842_ZYGB2</name>
<dbReference type="GO" id="GO:0000978">
    <property type="term" value="F:RNA polymerase II cis-regulatory region sequence-specific DNA binding"/>
    <property type="evidence" value="ECO:0007669"/>
    <property type="project" value="InterPro"/>
</dbReference>
<evidence type="ECO:0000256" key="8">
    <source>
        <dbReference type="SAM" id="MobiDB-lite"/>
    </source>
</evidence>
<gene>
    <name evidence="10" type="ORF">BN860_01376g</name>
</gene>
<evidence type="ECO:0000256" key="2">
    <source>
        <dbReference type="ARBA" id="ARBA00022723"/>
    </source>
</evidence>
<dbReference type="GO" id="GO:0008270">
    <property type="term" value="F:zinc ion binding"/>
    <property type="evidence" value="ECO:0007669"/>
    <property type="project" value="UniProtKB-KW"/>
</dbReference>
<dbReference type="Pfam" id="PF00096">
    <property type="entry name" value="zf-C2H2"/>
    <property type="match status" value="2"/>
</dbReference>
<dbReference type="PROSITE" id="PS50157">
    <property type="entry name" value="ZINC_FINGER_C2H2_2"/>
    <property type="match status" value="2"/>
</dbReference>
<keyword evidence="2" id="KW-0479">Metal-binding</keyword>
<dbReference type="SUPFAM" id="SSF57667">
    <property type="entry name" value="beta-beta-alpha zinc fingers"/>
    <property type="match status" value="1"/>
</dbReference>
<evidence type="ECO:0000259" key="9">
    <source>
        <dbReference type="PROSITE" id="PS50157"/>
    </source>
</evidence>
<organism evidence="10 11">
    <name type="scientific">Zygosaccharomyces bailii (strain CLIB 213 / ATCC 58445 / CBS 680 / BCRC 21525 / NBRC 1098 / NCYC 1416 / NRRL Y-2227)</name>
    <dbReference type="NCBI Taxonomy" id="1333698"/>
    <lineage>
        <taxon>Eukaryota</taxon>
        <taxon>Fungi</taxon>
        <taxon>Dikarya</taxon>
        <taxon>Ascomycota</taxon>
        <taxon>Saccharomycotina</taxon>
        <taxon>Saccharomycetes</taxon>
        <taxon>Saccharomycetales</taxon>
        <taxon>Saccharomycetaceae</taxon>
        <taxon>Zygosaccharomyces</taxon>
    </lineage>
</organism>
<dbReference type="GO" id="GO:0000981">
    <property type="term" value="F:DNA-binding transcription factor activity, RNA polymerase II-specific"/>
    <property type="evidence" value="ECO:0007669"/>
    <property type="project" value="InterPro"/>
</dbReference>
<evidence type="ECO:0000256" key="5">
    <source>
        <dbReference type="ARBA" id="ARBA00022833"/>
    </source>
</evidence>
<dbReference type="FunFam" id="3.30.160.60:FF:000145">
    <property type="entry name" value="Zinc finger protein 574"/>
    <property type="match status" value="1"/>
</dbReference>
<evidence type="ECO:0000313" key="10">
    <source>
        <dbReference type="EMBL" id="CDF90454.1"/>
    </source>
</evidence>
<keyword evidence="11" id="KW-1185">Reference proteome</keyword>
<reference evidence="11" key="1">
    <citation type="journal article" date="2013" name="Genome Announc.">
        <title>Genome sequence of the food spoilage yeast Zygosaccharomyces bailii CLIB 213(T).</title>
        <authorList>
            <person name="Galeote V."/>
            <person name="Bigey F."/>
            <person name="Devillers H."/>
            <person name="Neuveglise C."/>
            <person name="Dequin S."/>
        </authorList>
    </citation>
    <scope>NUCLEOTIDE SEQUENCE [LARGE SCALE GENOMIC DNA]</scope>
    <source>
        <strain evidence="11">CLIB 213 / ATCC 58445 / CBS 680 / CCRC 21525 / NBRC 1098 / NCYC 1416 / NRRL Y-2227</strain>
    </source>
</reference>
<keyword evidence="3" id="KW-0677">Repeat</keyword>
<dbReference type="InterPro" id="IPR051059">
    <property type="entry name" value="VerF-like"/>
</dbReference>
<dbReference type="EMBL" id="HG316460">
    <property type="protein sequence ID" value="CDF90454.1"/>
    <property type="molecule type" value="Genomic_DNA"/>
</dbReference>
<feature type="compositionally biased region" description="Basic and acidic residues" evidence="8">
    <location>
        <begin position="70"/>
        <end position="83"/>
    </location>
</feature>
<dbReference type="AlphaFoldDB" id="A0A8J2T842"/>
<keyword evidence="4 7" id="KW-0863">Zinc-finger</keyword>
<keyword evidence="6" id="KW-0539">Nucleus</keyword>
<dbReference type="GO" id="GO:0005634">
    <property type="term" value="C:nucleus"/>
    <property type="evidence" value="ECO:0007669"/>
    <property type="project" value="UniProtKB-SubCell"/>
</dbReference>
<dbReference type="InterPro" id="IPR036236">
    <property type="entry name" value="Znf_C2H2_sf"/>
</dbReference>
<dbReference type="OrthoDB" id="654211at2759"/>
<proteinExistence type="predicted"/>